<feature type="compositionally biased region" description="Basic and acidic residues" evidence="1">
    <location>
        <begin position="114"/>
        <end position="154"/>
    </location>
</feature>
<feature type="compositionally biased region" description="Basic and acidic residues" evidence="1">
    <location>
        <begin position="69"/>
        <end position="86"/>
    </location>
</feature>
<dbReference type="KEGG" id="dvv:114342174"/>
<feature type="compositionally biased region" description="Polar residues" evidence="1">
    <location>
        <begin position="1"/>
        <end position="14"/>
    </location>
</feature>
<evidence type="ECO:0000256" key="1">
    <source>
        <dbReference type="SAM" id="MobiDB-lite"/>
    </source>
</evidence>
<gene>
    <name evidence="2 3" type="primary">LOC114342174</name>
</gene>
<feature type="region of interest" description="Disordered" evidence="1">
    <location>
        <begin position="64"/>
        <end position="196"/>
    </location>
</feature>
<feature type="region of interest" description="Disordered" evidence="1">
    <location>
        <begin position="273"/>
        <end position="494"/>
    </location>
</feature>
<dbReference type="RefSeq" id="XP_028148764.1">
    <property type="nucleotide sequence ID" value="XM_028292963.1"/>
</dbReference>
<feature type="compositionally biased region" description="Polar residues" evidence="1">
    <location>
        <begin position="304"/>
        <end position="316"/>
    </location>
</feature>
<reference evidence="2 3" key="1">
    <citation type="submission" date="2025-04" db="UniProtKB">
        <authorList>
            <consortium name="RefSeq"/>
        </authorList>
    </citation>
    <scope>IDENTIFICATION</scope>
    <source>
        <tissue evidence="2 3">Whole insect</tissue>
    </source>
</reference>
<protein>
    <submittedName>
        <fullName evidence="2 3">Serine/arginine repetitive matrix protein 2-like</fullName>
    </submittedName>
</protein>
<proteinExistence type="predicted"/>
<feature type="compositionally biased region" description="Basic and acidic residues" evidence="1">
    <location>
        <begin position="396"/>
        <end position="410"/>
    </location>
</feature>
<feature type="compositionally biased region" description="Basic and acidic residues" evidence="1">
    <location>
        <begin position="162"/>
        <end position="185"/>
    </location>
</feature>
<dbReference type="RefSeq" id="XP_028148763.1">
    <property type="nucleotide sequence ID" value="XM_028292962.1"/>
</dbReference>
<sequence>MDAINTFGQRQDSWSGDFMDPDQQDNQPYGGKSRREIIEAMLDANSFLLPEAKMKTLKSFLSIPQPNDCIRDPVKDAAYSDKESRGVHGVLPCNLDEKRGPSKFTVDNKNSSSRGDRSNAAETRNERNQYRRETRDVGPRNRQRSPSDRERSSLERNGSSHSRRDARNTSLERRARIDERIDFRPPLDNPYEPDRVERFKDPFKHTNHAKKRGRECPEVYGKTSWNYEEESRNKKARYEEEDRNGSYLSVTKQHETIYPSVLRQESYIHSGKSPLGYDRASNLYGQIPTSGGERSQVSRETRGRSPSTSERSQLHQATRGRSPVGSARNSDRRRRSPFTSERSHSSQETRGRSPSTSERRQRHQATRGRSPVGSARNSKTRRRSPSTSGRSCSSQETRERSQLHRADRGRNPLAIGRNVFHGETRRRSPSTSERSSSRQEKRGRSRERRLFSDERDQFRPESRKLSPLNHERSSLDRNRSSDNGRDARNRSRERKTIIDERIDFRTPRDNHSESDRIERYEDRLCYPGEDVAASSKRETELRYGRGFSGNCDALMDNGYLNYKREDIIDLCVDEDEPPFHRKLMEDGGWKSAMENKTIVVPERFPDKRFTEFETRIFYTFISSHIASTIPKGIESPQIENGTFVEGALIITTKDEYSKVMLEIVIPKLKGYNGTNFRIAHINELSPIAISTMMAPGQ</sequence>
<dbReference type="AlphaFoldDB" id="A0A6P7GTS5"/>
<feature type="compositionally biased region" description="Basic and acidic residues" evidence="1">
    <location>
        <begin position="341"/>
        <end position="351"/>
    </location>
</feature>
<organism evidence="2">
    <name type="scientific">Diabrotica virgifera virgifera</name>
    <name type="common">western corn rootworm</name>
    <dbReference type="NCBI Taxonomy" id="50390"/>
    <lineage>
        <taxon>Eukaryota</taxon>
        <taxon>Metazoa</taxon>
        <taxon>Ecdysozoa</taxon>
        <taxon>Arthropoda</taxon>
        <taxon>Hexapoda</taxon>
        <taxon>Insecta</taxon>
        <taxon>Pterygota</taxon>
        <taxon>Neoptera</taxon>
        <taxon>Endopterygota</taxon>
        <taxon>Coleoptera</taxon>
        <taxon>Polyphaga</taxon>
        <taxon>Cucujiformia</taxon>
        <taxon>Chrysomeloidea</taxon>
        <taxon>Chrysomelidae</taxon>
        <taxon>Galerucinae</taxon>
        <taxon>Diabroticina</taxon>
        <taxon>Diabroticites</taxon>
        <taxon>Diabrotica</taxon>
    </lineage>
</organism>
<feature type="compositionally biased region" description="Low complexity" evidence="1">
    <location>
        <begin position="385"/>
        <end position="394"/>
    </location>
</feature>
<feature type="region of interest" description="Disordered" evidence="1">
    <location>
        <begin position="1"/>
        <end position="33"/>
    </location>
</feature>
<accession>A0A6P7GTS5</accession>
<evidence type="ECO:0000313" key="2">
    <source>
        <dbReference type="RefSeq" id="XP_028148763.1"/>
    </source>
</evidence>
<feature type="compositionally biased region" description="Polar residues" evidence="1">
    <location>
        <begin position="283"/>
        <end position="295"/>
    </location>
</feature>
<feature type="compositionally biased region" description="Basic and acidic residues" evidence="1">
    <location>
        <begin position="435"/>
        <end position="494"/>
    </location>
</feature>
<name>A0A6P7GTS5_DIAVI</name>
<evidence type="ECO:0000313" key="3">
    <source>
        <dbReference type="RefSeq" id="XP_028148764.1"/>
    </source>
</evidence>
<dbReference type="OrthoDB" id="10613105at2759"/>